<evidence type="ECO:0000259" key="1">
    <source>
        <dbReference type="Pfam" id="PF03167"/>
    </source>
</evidence>
<dbReference type="InterPro" id="IPR036895">
    <property type="entry name" value="Uracil-DNA_glycosylase-like_sf"/>
</dbReference>
<dbReference type="CDD" id="cd19375">
    <property type="entry name" value="UDG-F3-like_SMUG2"/>
    <property type="match status" value="1"/>
</dbReference>
<gene>
    <name evidence="2" type="ORF">SAMN04488009_2767</name>
</gene>
<sequence>MTFADKVITFNKELNLPDTVQLPKNIAIMNPFKDNGKETVKLSTEFYKRYFSDHKKRHLVLGVNPGKNGAGVTGIPFTSPQNLKESCNIFCEQNHHEVSGAFIYRMIKQYGTIEDFYSKFFISNVSPLGYIKRNENNEEINKNYYDYIDLMVSTTPFIIETLKKQIEFGIYTDKVFCLGNGDNYNYLYNLNKEYGLFDQVIALPHPRYIAQYKRKQETKYIDLYLEQFKSI</sequence>
<comment type="caution">
    <text evidence="2">The sequence shown here is derived from an EMBL/GenBank/DDBJ whole genome shotgun (WGS) entry which is preliminary data.</text>
</comment>
<dbReference type="Proteomes" id="UP000198337">
    <property type="component" value="Unassembled WGS sequence"/>
</dbReference>
<accession>A0ABY1SJ01</accession>
<dbReference type="SUPFAM" id="SSF52141">
    <property type="entry name" value="Uracil-DNA glycosylase-like"/>
    <property type="match status" value="1"/>
</dbReference>
<feature type="domain" description="Uracil-DNA glycosylase-like" evidence="1">
    <location>
        <begin position="51"/>
        <end position="228"/>
    </location>
</feature>
<proteinExistence type="predicted"/>
<dbReference type="InterPro" id="IPR032579">
    <property type="entry name" value="Phe_SMUG2-like"/>
</dbReference>
<dbReference type="Gene3D" id="3.40.470.10">
    <property type="entry name" value="Uracil-DNA glycosylase-like domain"/>
    <property type="match status" value="1"/>
</dbReference>
<protein>
    <recommendedName>
        <fullName evidence="1">Uracil-DNA glycosylase-like domain-containing protein</fullName>
    </recommendedName>
</protein>
<evidence type="ECO:0000313" key="2">
    <source>
        <dbReference type="EMBL" id="SNR60405.1"/>
    </source>
</evidence>
<organism evidence="2 3">
    <name type="scientific">Maribacter sedimenticola</name>
    <dbReference type="NCBI Taxonomy" id="228956"/>
    <lineage>
        <taxon>Bacteria</taxon>
        <taxon>Pseudomonadati</taxon>
        <taxon>Bacteroidota</taxon>
        <taxon>Flavobacteriia</taxon>
        <taxon>Flavobacteriales</taxon>
        <taxon>Flavobacteriaceae</taxon>
        <taxon>Maribacter</taxon>
    </lineage>
</organism>
<dbReference type="RefSeq" id="WP_089261180.1">
    <property type="nucleotide sequence ID" value="NZ_FZNV01000003.1"/>
</dbReference>
<keyword evidence="3" id="KW-1185">Reference proteome</keyword>
<dbReference type="EMBL" id="FZNV01000003">
    <property type="protein sequence ID" value="SNR60405.1"/>
    <property type="molecule type" value="Genomic_DNA"/>
</dbReference>
<dbReference type="Pfam" id="PF03167">
    <property type="entry name" value="UDG"/>
    <property type="match status" value="1"/>
</dbReference>
<dbReference type="InterPro" id="IPR005122">
    <property type="entry name" value="Uracil-DNA_glycosylase-like"/>
</dbReference>
<evidence type="ECO:0000313" key="3">
    <source>
        <dbReference type="Proteomes" id="UP000198337"/>
    </source>
</evidence>
<reference evidence="2 3" key="1">
    <citation type="submission" date="2017-06" db="EMBL/GenBank/DDBJ databases">
        <authorList>
            <person name="Varghese N."/>
            <person name="Submissions S."/>
        </authorList>
    </citation>
    <scope>NUCLEOTIDE SEQUENCE [LARGE SCALE GENOMIC DNA]</scope>
    <source>
        <strain evidence="2 3">DSM 19840</strain>
    </source>
</reference>
<name>A0ABY1SJ01_9FLAO</name>